<dbReference type="KEGG" id="upv:EJN92_07310"/>
<dbReference type="AlphaFoldDB" id="A0A3Q9BQ07"/>
<dbReference type="Gene3D" id="3.30.160.750">
    <property type="match status" value="1"/>
</dbReference>
<dbReference type="GO" id="GO:0004014">
    <property type="term" value="F:adenosylmethionine decarboxylase activity"/>
    <property type="evidence" value="ECO:0007669"/>
    <property type="project" value="UniProtKB-UniRule"/>
</dbReference>
<evidence type="ECO:0000256" key="2">
    <source>
        <dbReference type="ARBA" id="ARBA00022793"/>
    </source>
</evidence>
<evidence type="ECO:0000313" key="11">
    <source>
        <dbReference type="EMBL" id="AZP11821.1"/>
    </source>
</evidence>
<dbReference type="EC" id="4.1.1.50" evidence="10"/>
<evidence type="ECO:0000313" key="12">
    <source>
        <dbReference type="Proteomes" id="UP000275663"/>
    </source>
</evidence>
<comment type="subunit">
    <text evidence="10">Heterotetramer of two alpha and two beta chains arranged as a dimer of alpha/beta heterodimers.</text>
</comment>
<keyword evidence="7 10" id="KW-0456">Lyase</keyword>
<comment type="pathway">
    <text evidence="10">Amine and polyamine biosynthesis; S-adenosylmethioninamine biosynthesis; S-adenosylmethioninamine from S-adenosyl-L-methionine: step 1/1.</text>
</comment>
<comment type="PTM">
    <text evidence="10">Is synthesized initially as an inactive proenzyme. Formation of the active enzyme involves a self-maturation process in which the active site pyruvoyl group is generated from an internal serine residue via an autocatalytic post-translational modification. Two non-identical subunits are generated from the proenzyme in this reaction, and the pyruvate is formed at the N-terminus of the alpha chain, which is derived from the carboxyl end of the proenzyme. The post-translation cleavage follows an unusual pathway, termed non-hydrolytic serinolysis, in which the side chain hydroxyl group of the serine supplies its oxygen atom to form the C-terminus of the beta chain, while the remainder of the serine residue undergoes an oxidative deamination to produce ammonia and the pyruvoyl group blocking the N-terminus of the alpha chain.</text>
</comment>
<feature type="chain" id="PRO_5023256378" description="S-adenosylmethionine decarboxylase beta chain" evidence="10">
    <location>
        <begin position="1"/>
        <end position="70"/>
    </location>
</feature>
<feature type="chain" id="PRO_5023256377" description="S-adenosylmethionine decarboxylase alpha chain" evidence="10">
    <location>
        <begin position="71"/>
        <end position="124"/>
    </location>
</feature>
<evidence type="ECO:0000256" key="10">
    <source>
        <dbReference type="HAMAP-Rule" id="MF_00464"/>
    </source>
</evidence>
<keyword evidence="2 10" id="KW-0210">Decarboxylase</keyword>
<keyword evidence="6 10" id="KW-0865">Zymogen</keyword>
<keyword evidence="3 10" id="KW-0068">Autocatalytic cleavage</keyword>
<evidence type="ECO:0000256" key="9">
    <source>
        <dbReference type="ARBA" id="ARBA00023317"/>
    </source>
</evidence>
<dbReference type="NCBIfam" id="TIGR03330">
    <property type="entry name" value="SAM_DCase_Bsu"/>
    <property type="match status" value="1"/>
</dbReference>
<dbReference type="InterPro" id="IPR003826">
    <property type="entry name" value="AdoMetDC_fam_prok"/>
</dbReference>
<evidence type="ECO:0000256" key="1">
    <source>
        <dbReference type="ARBA" id="ARBA00022691"/>
    </source>
</evidence>
<evidence type="ECO:0000256" key="6">
    <source>
        <dbReference type="ARBA" id="ARBA00023145"/>
    </source>
</evidence>
<dbReference type="OrthoDB" id="9793120at2"/>
<evidence type="ECO:0000256" key="5">
    <source>
        <dbReference type="ARBA" id="ARBA00023115"/>
    </source>
</evidence>
<feature type="active site" description="Schiff-base intermediate with substrate; via pyruvic acid" evidence="10">
    <location>
        <position position="71"/>
    </location>
</feature>
<dbReference type="PANTHER" id="PTHR33866:SF2">
    <property type="entry name" value="S-ADENOSYLMETHIONINE DECARBOXYLASE PROENZYME"/>
    <property type="match status" value="1"/>
</dbReference>
<dbReference type="InterPro" id="IPR042284">
    <property type="entry name" value="AdoMetDC_N"/>
</dbReference>
<protein>
    <recommendedName>
        <fullName evidence="10">S-adenosylmethionine decarboxylase proenzyme</fullName>
        <shortName evidence="10">AdoMetDC</shortName>
        <shortName evidence="10">SAMDC</shortName>
        <ecNumber evidence="10">4.1.1.50</ecNumber>
    </recommendedName>
    <component>
        <recommendedName>
            <fullName evidence="10">S-adenosylmethionine decarboxylase beta chain</fullName>
        </recommendedName>
    </component>
    <component>
        <recommendedName>
            <fullName evidence="10">S-adenosylmethionine decarboxylase alpha chain</fullName>
        </recommendedName>
    </component>
</protein>
<sequence>MSATVASYLPCGRHLIADLYGVAAEKLRDASSMEALLRAAAEAAGAHILFSHFHSFDAGQGITGVVLLAESHITIHTWPEHGYAALDIFICGQAQAELALQYIKQSLAATHCELNRIQRGQSKM</sequence>
<dbReference type="UniPathway" id="UPA00331">
    <property type="reaction ID" value="UER00451"/>
</dbReference>
<dbReference type="PANTHER" id="PTHR33866">
    <property type="entry name" value="S-ADENOSYLMETHIONINE DECARBOXYLASE PROENZYME"/>
    <property type="match status" value="1"/>
</dbReference>
<feature type="active site" description="Proton donor; for catalytic activity" evidence="10">
    <location>
        <position position="91"/>
    </location>
</feature>
<comment type="function">
    <text evidence="10">Catalyzes the decarboxylation of S-adenosylmethionine to S-adenosylmethioninamine (dcAdoMet), the propylamine donor required for the synthesis of the polyamines spermine and spermidine from the diamine putrescine.</text>
</comment>
<dbReference type="InterPro" id="IPR016067">
    <property type="entry name" value="S-AdoMet_deCO2ase_core"/>
</dbReference>
<dbReference type="GO" id="GO:0008295">
    <property type="term" value="P:spermidine biosynthetic process"/>
    <property type="evidence" value="ECO:0007669"/>
    <property type="project" value="UniProtKB-UniRule"/>
</dbReference>
<dbReference type="InterPro" id="IPR042286">
    <property type="entry name" value="AdoMetDC_C"/>
</dbReference>
<dbReference type="RefSeq" id="WP_126127203.1">
    <property type="nucleotide sequence ID" value="NZ_CP034464.1"/>
</dbReference>
<comment type="cofactor">
    <cofactor evidence="10">
        <name>pyruvate</name>
        <dbReference type="ChEBI" id="CHEBI:15361"/>
    </cofactor>
    <text evidence="10">Binds 1 pyruvoyl group covalently per subunit.</text>
</comment>
<evidence type="ECO:0000256" key="4">
    <source>
        <dbReference type="ARBA" id="ARBA00023066"/>
    </source>
</evidence>
<dbReference type="EMBL" id="CP034464">
    <property type="protein sequence ID" value="AZP11821.1"/>
    <property type="molecule type" value="Genomic_DNA"/>
</dbReference>
<accession>A0A3Q9BQ07</accession>
<dbReference type="SUPFAM" id="SSF56276">
    <property type="entry name" value="S-adenosylmethionine decarboxylase"/>
    <property type="match status" value="1"/>
</dbReference>
<comment type="catalytic activity">
    <reaction evidence="10">
        <text>S-adenosyl-L-methionine + H(+) = S-adenosyl 3-(methylsulfanyl)propylamine + CO2</text>
        <dbReference type="Rhea" id="RHEA:15981"/>
        <dbReference type="ChEBI" id="CHEBI:15378"/>
        <dbReference type="ChEBI" id="CHEBI:16526"/>
        <dbReference type="ChEBI" id="CHEBI:57443"/>
        <dbReference type="ChEBI" id="CHEBI:59789"/>
        <dbReference type="EC" id="4.1.1.50"/>
    </reaction>
</comment>
<proteinExistence type="inferred from homology"/>
<dbReference type="Pfam" id="PF02675">
    <property type="entry name" value="AdoMet_dc"/>
    <property type="match status" value="1"/>
</dbReference>
<reference evidence="11 12" key="1">
    <citation type="journal article" date="2011" name="Int. J. Syst. Evol. Microbiol.">
        <title>Description of Undibacterium oligocarboniphilum sp. nov., isolated from purified water, and Undibacterium pigrum strain CCUG 49012 as the type strain of Undibacterium parvum sp. nov., and emended descriptions of the genus Undibacterium and the species Undibacterium pigrum.</title>
        <authorList>
            <person name="Eder W."/>
            <person name="Wanner G."/>
            <person name="Ludwig W."/>
            <person name="Busse H.J."/>
            <person name="Ziemke-Kageler F."/>
            <person name="Lang E."/>
        </authorList>
    </citation>
    <scope>NUCLEOTIDE SEQUENCE [LARGE SCALE GENOMIC DNA]</scope>
    <source>
        <strain evidence="11 12">DSM 23061</strain>
    </source>
</reference>
<gene>
    <name evidence="11" type="primary">speD</name>
    <name evidence="10" type="synonym">speH</name>
    <name evidence="11" type="ORF">EJN92_07310</name>
</gene>
<dbReference type="GO" id="GO:0005829">
    <property type="term" value="C:cytosol"/>
    <property type="evidence" value="ECO:0007669"/>
    <property type="project" value="TreeGrafter"/>
</dbReference>
<dbReference type="HAMAP" id="MF_00464">
    <property type="entry name" value="AdoMetDC_1"/>
    <property type="match status" value="1"/>
</dbReference>
<feature type="active site" description="Proton acceptor; for processing activity" evidence="10">
    <location>
        <position position="76"/>
    </location>
</feature>
<dbReference type="Proteomes" id="UP000275663">
    <property type="component" value="Chromosome"/>
</dbReference>
<evidence type="ECO:0000256" key="3">
    <source>
        <dbReference type="ARBA" id="ARBA00022813"/>
    </source>
</evidence>
<keyword evidence="4 10" id="KW-0745">Spermidine biosynthesis</keyword>
<dbReference type="InterPro" id="IPR017716">
    <property type="entry name" value="S-AdoMet_deCOase_pro-enz"/>
</dbReference>
<evidence type="ECO:0000256" key="8">
    <source>
        <dbReference type="ARBA" id="ARBA00023270"/>
    </source>
</evidence>
<keyword evidence="1 10" id="KW-0949">S-adenosyl-L-methionine</keyword>
<keyword evidence="5 10" id="KW-0620">Polyamine biosynthesis</keyword>
<comment type="similarity">
    <text evidence="10">Belongs to the prokaryotic AdoMetDC family. Type 1 subfamily.</text>
</comment>
<dbReference type="Gene3D" id="3.30.360.110">
    <property type="entry name" value="S-adenosylmethionine decarboxylase domain"/>
    <property type="match status" value="1"/>
</dbReference>
<feature type="modified residue" description="Pyruvic acid (Ser); by autocatalysis" evidence="10">
    <location>
        <position position="71"/>
    </location>
</feature>
<keyword evidence="12" id="KW-1185">Reference proteome</keyword>
<feature type="site" description="Cleavage (non-hydrolytic); by autolysis" evidence="10">
    <location>
        <begin position="70"/>
        <end position="71"/>
    </location>
</feature>
<keyword evidence="8 10" id="KW-0704">Schiff base</keyword>
<organism evidence="11 12">
    <name type="scientific">Undibacterium parvum</name>
    <dbReference type="NCBI Taxonomy" id="401471"/>
    <lineage>
        <taxon>Bacteria</taxon>
        <taxon>Pseudomonadati</taxon>
        <taxon>Pseudomonadota</taxon>
        <taxon>Betaproteobacteria</taxon>
        <taxon>Burkholderiales</taxon>
        <taxon>Oxalobacteraceae</taxon>
        <taxon>Undibacterium</taxon>
    </lineage>
</organism>
<evidence type="ECO:0000256" key="7">
    <source>
        <dbReference type="ARBA" id="ARBA00023239"/>
    </source>
</evidence>
<keyword evidence="9 10" id="KW-0670">Pyruvate</keyword>
<name>A0A3Q9BQ07_9BURK</name>